<gene>
    <name evidence="1" type="ORF">A2628_05920</name>
</gene>
<dbReference type="AlphaFoldDB" id="A0A1F7YID7"/>
<dbReference type="EMBL" id="MGGL01000008">
    <property type="protein sequence ID" value="OGM26950.1"/>
    <property type="molecule type" value="Genomic_DNA"/>
</dbReference>
<evidence type="ECO:0000313" key="1">
    <source>
        <dbReference type="EMBL" id="OGM26950.1"/>
    </source>
</evidence>
<organism evidence="1 2">
    <name type="scientific">Candidatus Woesebacteria bacterium RIFCSPHIGHO2_01_FULL_40_22</name>
    <dbReference type="NCBI Taxonomy" id="1802499"/>
    <lineage>
        <taxon>Bacteria</taxon>
        <taxon>Candidatus Woeseibacteriota</taxon>
    </lineage>
</organism>
<reference evidence="1 2" key="1">
    <citation type="journal article" date="2016" name="Nat. Commun.">
        <title>Thousands of microbial genomes shed light on interconnected biogeochemical processes in an aquifer system.</title>
        <authorList>
            <person name="Anantharaman K."/>
            <person name="Brown C.T."/>
            <person name="Hug L.A."/>
            <person name="Sharon I."/>
            <person name="Castelle C.J."/>
            <person name="Probst A.J."/>
            <person name="Thomas B.C."/>
            <person name="Singh A."/>
            <person name="Wilkins M.J."/>
            <person name="Karaoz U."/>
            <person name="Brodie E.L."/>
            <person name="Williams K.H."/>
            <person name="Hubbard S.S."/>
            <person name="Banfield J.F."/>
        </authorList>
    </citation>
    <scope>NUCLEOTIDE SEQUENCE [LARGE SCALE GENOMIC DNA]</scope>
</reference>
<accession>A0A1F7YID7</accession>
<sequence>MTPDILKVDNCLRSRRGGCIRKPDIETLAGQYNNLMGTDLSATEVILNLAKANGSDPKIKKLRRQYRTQRDSSCENCILRTENITRQKRNG</sequence>
<proteinExistence type="predicted"/>
<comment type="caution">
    <text evidence="1">The sequence shown here is derived from an EMBL/GenBank/DDBJ whole genome shotgun (WGS) entry which is preliminary data.</text>
</comment>
<name>A0A1F7YID7_9BACT</name>
<protein>
    <submittedName>
        <fullName evidence="1">Uncharacterized protein</fullName>
    </submittedName>
</protein>
<dbReference type="Proteomes" id="UP000179221">
    <property type="component" value="Unassembled WGS sequence"/>
</dbReference>
<evidence type="ECO:0000313" key="2">
    <source>
        <dbReference type="Proteomes" id="UP000179221"/>
    </source>
</evidence>